<protein>
    <submittedName>
        <fullName evidence="1">Uncharacterized protein</fullName>
    </submittedName>
</protein>
<keyword evidence="2" id="KW-1185">Reference proteome</keyword>
<organism evidence="1 2">
    <name type="scientific">Naganishia adeliensis</name>
    <dbReference type="NCBI Taxonomy" id="92952"/>
    <lineage>
        <taxon>Eukaryota</taxon>
        <taxon>Fungi</taxon>
        <taxon>Dikarya</taxon>
        <taxon>Basidiomycota</taxon>
        <taxon>Agaricomycotina</taxon>
        <taxon>Tremellomycetes</taxon>
        <taxon>Filobasidiales</taxon>
        <taxon>Filobasidiaceae</taxon>
        <taxon>Naganishia</taxon>
    </lineage>
</organism>
<proteinExistence type="predicted"/>
<gene>
    <name evidence="1" type="ORF">QFC20_006736</name>
</gene>
<dbReference type="Proteomes" id="UP001230649">
    <property type="component" value="Unassembled WGS sequence"/>
</dbReference>
<dbReference type="EMBL" id="JASBWS010000129">
    <property type="protein sequence ID" value="KAJ9095086.1"/>
    <property type="molecule type" value="Genomic_DNA"/>
</dbReference>
<evidence type="ECO:0000313" key="1">
    <source>
        <dbReference type="EMBL" id="KAJ9095086.1"/>
    </source>
</evidence>
<evidence type="ECO:0000313" key="2">
    <source>
        <dbReference type="Proteomes" id="UP001230649"/>
    </source>
</evidence>
<comment type="caution">
    <text evidence="1">The sequence shown here is derived from an EMBL/GenBank/DDBJ whole genome shotgun (WGS) entry which is preliminary data.</text>
</comment>
<accession>A0ACC2V896</accession>
<sequence length="827" mass="92553">MLRQAAKRTLLPDTSRLASSRVSHSRYLSSASILTTRTRLTPTTPNTNAAFQRRSYANGGGMPPGGGFGGMRFPGGQGGMNMGGGREKGETLKQYTVDLTEMARENKLDPIIGRDDEIRRTIQILSRKTKSNPVLLGNPGVGKTAILEGLAQRIVNKEVPESLQNQRLLTIDLASLIAGSGIRGQFEEKFKNLLEDIQEAQADEQGGVICFIDELHTLLNLGKAEGSLDAGNMIKPALARGLKLVGATTLDEYRKHIEKDQALARRFQPIIVEAPSVSSTITILRGLRSRYETHFGVQIADSALVTAAMYADRYVPDRFLPDKAIDLVDEAASALKLSQESKPDALEALERELTELHIERESLKNETDTFSVERLEKVEQLLHEKRNERDRLFNLWETERGRVKEIKEIKLEIDQAQSQLEIAQREGNFELASRLRYSTIPSLKKKLPTEHHGKATEKSDMMIRDRLTSEDIARVVAKSTGIPVENLRQGETERLLHIEDALKTSIVGQDQVIDTVANAIRLSRAGLQSPDRPLASFLFLGPSGVGKSSLTKAIARFLFADERRGLIQINMSEMSEKHNLSRLTGATPGYVGLRGRWRLCATPYDESHTVWWSLTRLKRRTRMLPIFYCKFLEEGMLTDGQGNKVNFKNTLIVLTSNLGSIEFTKPGATNEDGSVTEATRGAVLSHVRSWFRPELIGRLDEMLIFNSLPRSAINDIVRLRISEVQDRIADKRLVLDVTEKAIDHIAQEGYSPQYGAREVARVIRDHIVTKLAHRLLEGTIRNGDTVTIDFKDGKIIVPEIHPRDDKQGENILEIIEEDEEEDDRRSS</sequence>
<name>A0ACC2V896_9TREE</name>
<reference evidence="1" key="1">
    <citation type="submission" date="2023-04" db="EMBL/GenBank/DDBJ databases">
        <title>Draft Genome sequencing of Naganishia species isolated from polar environments using Oxford Nanopore Technology.</title>
        <authorList>
            <person name="Leo P."/>
            <person name="Venkateswaran K."/>
        </authorList>
    </citation>
    <scope>NUCLEOTIDE SEQUENCE</scope>
    <source>
        <strain evidence="1">MNA-CCFEE 5262</strain>
    </source>
</reference>